<evidence type="ECO:0000313" key="12">
    <source>
        <dbReference type="Proteomes" id="UP000192980"/>
    </source>
</evidence>
<keyword evidence="12" id="KW-1185">Reference proteome</keyword>
<sequence>MKQFKLTGYFNTFFELALRFLGLLILYMLLRIGFFLFNKGLFPTVGVEELLPMLIGGVRFDIVALLYLNILYVLLLSIPVPFKYNRIYQQVAKWVFVVTNSVGIALNLVDYAYYPFTLKRTTGTVFGQFSNESNLLSLFFDFLIDYWYLLILFILLIGLVAKLYDMVKAIRPTHFGWKHYVVQFALLLVVVFFFIGGVRGGWAHSTRPITLSNAGDYVKNPEEMNIVLNTPFSMLKTLKAVHLKEVDYYSDADLQRIYPVIHQPQDSVPFKKMNVVFLIMESFAKEYVGSLNKDLDGGKYKGYTPFLDSLIDQSYTFTQTYANGRKSIDALPSVITGVPSVGEPFVLSIYSGNKTTSIAKLLGNEGYETAFFHGAPNGSMGFSAYMQLAGVKHYYGKDEYNNDADFDGIWGIWDEPFMQFMASKLNTMPQPFFAGFFSLSSHHPFKVPEKYTGVFPKGPLPVHEPIGYSDHALREFFATASKMPWYDNTLFVLCADHSTTSFFPEYSTSANAFAIPIVFYAPGKNLKGKDDKLVQQMDIMPTVLNYLGYDKPYFSFGFDAFSPRKDNFVVNNIGDAFNFYQGDYYMVHDGVKPLSLYNLREDRLQKKDLLKSDKAIADSLDGKLKAFIQQYNYRMIHNKLVAE</sequence>
<dbReference type="AlphaFoldDB" id="A0A1X7HZV4"/>
<feature type="transmembrane region" description="Helical" evidence="9">
    <location>
        <begin position="62"/>
        <end position="82"/>
    </location>
</feature>
<dbReference type="PANTHER" id="PTHR47371:SF3">
    <property type="entry name" value="PHOSPHOGLYCEROL TRANSFERASE I"/>
    <property type="match status" value="1"/>
</dbReference>
<dbReference type="InterPro" id="IPR017850">
    <property type="entry name" value="Alkaline_phosphatase_core_sf"/>
</dbReference>
<feature type="transmembrane region" description="Helical" evidence="9">
    <location>
        <begin position="146"/>
        <end position="164"/>
    </location>
</feature>
<dbReference type="GO" id="GO:0046872">
    <property type="term" value="F:metal ion binding"/>
    <property type="evidence" value="ECO:0007669"/>
    <property type="project" value="UniProtKB-KW"/>
</dbReference>
<proteinExistence type="predicted"/>
<keyword evidence="7" id="KW-0479">Metal-binding</keyword>
<dbReference type="Gene3D" id="3.30.1120.80">
    <property type="match status" value="1"/>
</dbReference>
<evidence type="ECO:0000259" key="10">
    <source>
        <dbReference type="Pfam" id="PF00884"/>
    </source>
</evidence>
<feature type="transmembrane region" description="Helical" evidence="9">
    <location>
        <begin position="20"/>
        <end position="42"/>
    </location>
</feature>
<dbReference type="PIRSF" id="PIRSF005091">
    <property type="entry name" value="Mmb_sulf_HI1246"/>
    <property type="match status" value="1"/>
</dbReference>
<dbReference type="GO" id="GO:0005886">
    <property type="term" value="C:plasma membrane"/>
    <property type="evidence" value="ECO:0007669"/>
    <property type="project" value="UniProtKB-SubCell"/>
</dbReference>
<feature type="transmembrane region" description="Helical" evidence="9">
    <location>
        <begin position="94"/>
        <end position="114"/>
    </location>
</feature>
<dbReference type="InterPro" id="IPR050448">
    <property type="entry name" value="OpgB/LTA_synthase_biosynth"/>
</dbReference>
<keyword evidence="2" id="KW-1003">Cell membrane</keyword>
<keyword evidence="4 9" id="KW-1133">Transmembrane helix</keyword>
<evidence type="ECO:0000256" key="7">
    <source>
        <dbReference type="PIRSR" id="PIRSR005091-2"/>
    </source>
</evidence>
<dbReference type="EMBL" id="FXAU01000001">
    <property type="protein sequence ID" value="SMG07592.1"/>
    <property type="molecule type" value="Genomic_DNA"/>
</dbReference>
<feature type="binding site" evidence="8">
    <location>
        <position position="496"/>
    </location>
    <ligand>
        <name>Mn(2+)</name>
        <dbReference type="ChEBI" id="CHEBI:29035"/>
    </ligand>
</feature>
<feature type="binding site" evidence="7">
    <location>
        <position position="442"/>
    </location>
    <ligand>
        <name>substrate</name>
    </ligand>
</feature>
<feature type="binding site" evidence="8">
    <location>
        <position position="497"/>
    </location>
    <ligand>
        <name>Mn(2+)</name>
        <dbReference type="ChEBI" id="CHEBI:29035"/>
    </ligand>
</feature>
<evidence type="ECO:0000256" key="3">
    <source>
        <dbReference type="ARBA" id="ARBA00022692"/>
    </source>
</evidence>
<organism evidence="11 12">
    <name type="scientific">Sphingobacterium psychroaquaticum</name>
    <dbReference type="NCBI Taxonomy" id="561061"/>
    <lineage>
        <taxon>Bacteria</taxon>
        <taxon>Pseudomonadati</taxon>
        <taxon>Bacteroidota</taxon>
        <taxon>Sphingobacteriia</taxon>
        <taxon>Sphingobacteriales</taxon>
        <taxon>Sphingobacteriaceae</taxon>
        <taxon>Sphingobacterium</taxon>
    </lineage>
</organism>
<gene>
    <name evidence="11" type="ORF">SAMN05660862_0290</name>
</gene>
<accession>A0A1X7HZV4</accession>
<evidence type="ECO:0000256" key="4">
    <source>
        <dbReference type="ARBA" id="ARBA00022989"/>
    </source>
</evidence>
<dbReference type="STRING" id="561061.SAMN05660862_0290"/>
<dbReference type="Gene3D" id="3.40.720.10">
    <property type="entry name" value="Alkaline Phosphatase, subunit A"/>
    <property type="match status" value="1"/>
</dbReference>
<evidence type="ECO:0000256" key="6">
    <source>
        <dbReference type="PIRSR" id="PIRSR005091-1"/>
    </source>
</evidence>
<evidence type="ECO:0000256" key="5">
    <source>
        <dbReference type="ARBA" id="ARBA00023136"/>
    </source>
</evidence>
<dbReference type="InterPro" id="IPR000917">
    <property type="entry name" value="Sulfatase_N"/>
</dbReference>
<feature type="active site" evidence="6">
    <location>
        <position position="327"/>
    </location>
</feature>
<dbReference type="Proteomes" id="UP000192980">
    <property type="component" value="Unassembled WGS sequence"/>
</dbReference>
<dbReference type="CDD" id="cd16015">
    <property type="entry name" value="LTA_synthase"/>
    <property type="match status" value="1"/>
</dbReference>
<dbReference type="OrthoDB" id="9777768at2"/>
<evidence type="ECO:0000256" key="9">
    <source>
        <dbReference type="SAM" id="Phobius"/>
    </source>
</evidence>
<dbReference type="GO" id="GO:0016740">
    <property type="term" value="F:transferase activity"/>
    <property type="evidence" value="ECO:0007669"/>
    <property type="project" value="UniProtKB-KW"/>
</dbReference>
<dbReference type="PANTHER" id="PTHR47371">
    <property type="entry name" value="LIPOTEICHOIC ACID SYNTHASE"/>
    <property type="match status" value="1"/>
</dbReference>
<evidence type="ECO:0000256" key="1">
    <source>
        <dbReference type="ARBA" id="ARBA00004651"/>
    </source>
</evidence>
<keyword evidence="3 9" id="KW-0812">Transmembrane</keyword>
<dbReference type="InterPro" id="IPR012160">
    <property type="entry name" value="LtaS-like"/>
</dbReference>
<dbReference type="SUPFAM" id="SSF53649">
    <property type="entry name" value="Alkaline phosphatase-like"/>
    <property type="match status" value="1"/>
</dbReference>
<comment type="subcellular location">
    <subcellularLocation>
        <location evidence="1">Cell membrane</location>
        <topology evidence="1">Multi-pass membrane protein</topology>
    </subcellularLocation>
</comment>
<keyword evidence="7" id="KW-0464">Manganese</keyword>
<dbReference type="Pfam" id="PF00884">
    <property type="entry name" value="Sulfatase"/>
    <property type="match status" value="1"/>
</dbReference>
<feature type="binding site" evidence="8">
    <location>
        <position position="281"/>
    </location>
    <ligand>
        <name>Mn(2+)</name>
        <dbReference type="ChEBI" id="CHEBI:29035"/>
    </ligand>
</feature>
<evidence type="ECO:0000313" key="11">
    <source>
        <dbReference type="EMBL" id="SMG07592.1"/>
    </source>
</evidence>
<dbReference type="RefSeq" id="WP_085471192.1">
    <property type="nucleotide sequence ID" value="NZ_FXAU01000001.1"/>
</dbReference>
<keyword evidence="5 9" id="KW-0472">Membrane</keyword>
<reference evidence="11 12" key="1">
    <citation type="submission" date="2017-04" db="EMBL/GenBank/DDBJ databases">
        <authorList>
            <person name="Afonso C.L."/>
            <person name="Miller P.J."/>
            <person name="Scott M.A."/>
            <person name="Spackman E."/>
            <person name="Goraichik I."/>
            <person name="Dimitrov K.M."/>
            <person name="Suarez D.L."/>
            <person name="Swayne D.E."/>
        </authorList>
    </citation>
    <scope>NUCLEOTIDE SEQUENCE [LARGE SCALE GENOMIC DNA]</scope>
    <source>
        <strain evidence="11 12">DSM 22418</strain>
    </source>
</reference>
<feature type="domain" description="Sulfatase N-terminal" evidence="10">
    <location>
        <begin position="274"/>
        <end position="549"/>
    </location>
</feature>
<evidence type="ECO:0000256" key="2">
    <source>
        <dbReference type="ARBA" id="ARBA00022475"/>
    </source>
</evidence>
<feature type="transmembrane region" description="Helical" evidence="9">
    <location>
        <begin position="184"/>
        <end position="202"/>
    </location>
</feature>
<keyword evidence="11" id="KW-0808">Transferase</keyword>
<name>A0A1X7HZV4_9SPHI</name>
<evidence type="ECO:0000256" key="8">
    <source>
        <dbReference type="PIRSR" id="PIRSR005091-3"/>
    </source>
</evidence>
<protein>
    <submittedName>
        <fullName evidence="11">Phosphoglycerol transferase MdoB</fullName>
    </submittedName>
</protein>